<protein>
    <submittedName>
        <fullName evidence="1">Uncharacterized protein</fullName>
    </submittedName>
</protein>
<gene>
    <name evidence="1" type="ORF">LTS18_002582</name>
</gene>
<name>A0ACC3DDV0_9PEZI</name>
<keyword evidence="2" id="KW-1185">Reference proteome</keyword>
<organism evidence="1 2">
    <name type="scientific">Coniosporium uncinatum</name>
    <dbReference type="NCBI Taxonomy" id="93489"/>
    <lineage>
        <taxon>Eukaryota</taxon>
        <taxon>Fungi</taxon>
        <taxon>Dikarya</taxon>
        <taxon>Ascomycota</taxon>
        <taxon>Pezizomycotina</taxon>
        <taxon>Dothideomycetes</taxon>
        <taxon>Dothideomycetes incertae sedis</taxon>
        <taxon>Coniosporium</taxon>
    </lineage>
</organism>
<dbReference type="Proteomes" id="UP001186974">
    <property type="component" value="Unassembled WGS sequence"/>
</dbReference>
<comment type="caution">
    <text evidence="1">The sequence shown here is derived from an EMBL/GenBank/DDBJ whole genome shotgun (WGS) entry which is preliminary data.</text>
</comment>
<sequence length="282" mass="31684">MLLESAAAATRSMVLQARRKRLLEDDTLEEKRTLRDQLPMSRYRSQVIEMINENQYSIIIGETGSGKTTQVPQILLDEFIDQGNGAACNVVCTQPRRIAAKSVAMRVANERNESLQETVGYHVRFDAQTPNLPGSITYCTTGILLKQLQTSPDEVLDGVSHLVLDEVHERDTTVDFLLVVLKKSIAARLEAGKIAPKVVIMSATIEPSLFKKYFKRTDEGGNIQECPSLFVPGRTFPVAEQHVDEIIRNLHSAYSEDELRPYLKSRDTLNYLKAEADFQKDS</sequence>
<evidence type="ECO:0000313" key="1">
    <source>
        <dbReference type="EMBL" id="KAK3065646.1"/>
    </source>
</evidence>
<proteinExistence type="predicted"/>
<accession>A0ACC3DDV0</accession>
<evidence type="ECO:0000313" key="2">
    <source>
        <dbReference type="Proteomes" id="UP001186974"/>
    </source>
</evidence>
<feature type="non-terminal residue" evidence="1">
    <location>
        <position position="282"/>
    </location>
</feature>
<reference evidence="1" key="1">
    <citation type="submission" date="2024-09" db="EMBL/GenBank/DDBJ databases">
        <title>Black Yeasts Isolated from many extreme environments.</title>
        <authorList>
            <person name="Coleine C."/>
            <person name="Stajich J.E."/>
            <person name="Selbmann L."/>
        </authorList>
    </citation>
    <scope>NUCLEOTIDE SEQUENCE</scope>
    <source>
        <strain evidence="1">CCFEE 5737</strain>
    </source>
</reference>
<dbReference type="EMBL" id="JAWDJW010006311">
    <property type="protein sequence ID" value="KAK3065646.1"/>
    <property type="molecule type" value="Genomic_DNA"/>
</dbReference>